<accession>A0A0C3Y2C9</accession>
<reference evidence="2 4" key="1">
    <citation type="journal article" date="2011" name="Nature">
        <title>The Medicago genome provides insight into the evolution of rhizobial symbioses.</title>
        <authorList>
            <person name="Young N.D."/>
            <person name="Debelle F."/>
            <person name="Oldroyd G.E."/>
            <person name="Geurts R."/>
            <person name="Cannon S.B."/>
            <person name="Udvardi M.K."/>
            <person name="Benedito V.A."/>
            <person name="Mayer K.F."/>
            <person name="Gouzy J."/>
            <person name="Schoof H."/>
            <person name="Van de Peer Y."/>
            <person name="Proost S."/>
            <person name="Cook D.R."/>
            <person name="Meyers B.C."/>
            <person name="Spannagl M."/>
            <person name="Cheung F."/>
            <person name="De Mita S."/>
            <person name="Krishnakumar V."/>
            <person name="Gundlach H."/>
            <person name="Zhou S."/>
            <person name="Mudge J."/>
            <person name="Bharti A.K."/>
            <person name="Murray J.D."/>
            <person name="Naoumkina M.A."/>
            <person name="Rosen B."/>
            <person name="Silverstein K.A."/>
            <person name="Tang H."/>
            <person name="Rombauts S."/>
            <person name="Zhao P.X."/>
            <person name="Zhou P."/>
            <person name="Barbe V."/>
            <person name="Bardou P."/>
            <person name="Bechner M."/>
            <person name="Bellec A."/>
            <person name="Berger A."/>
            <person name="Berges H."/>
            <person name="Bidwell S."/>
            <person name="Bisseling T."/>
            <person name="Choisne N."/>
            <person name="Couloux A."/>
            <person name="Denny R."/>
            <person name="Deshpande S."/>
            <person name="Dai X."/>
            <person name="Doyle J.J."/>
            <person name="Dudez A.M."/>
            <person name="Farmer A.D."/>
            <person name="Fouteau S."/>
            <person name="Franken C."/>
            <person name="Gibelin C."/>
            <person name="Gish J."/>
            <person name="Goldstein S."/>
            <person name="Gonzalez A.J."/>
            <person name="Green P.J."/>
            <person name="Hallab A."/>
            <person name="Hartog M."/>
            <person name="Hua A."/>
            <person name="Humphray S.J."/>
            <person name="Jeong D.H."/>
            <person name="Jing Y."/>
            <person name="Jocker A."/>
            <person name="Kenton S.M."/>
            <person name="Kim D.J."/>
            <person name="Klee K."/>
            <person name="Lai H."/>
            <person name="Lang C."/>
            <person name="Lin S."/>
            <person name="Macmil S.L."/>
            <person name="Magdelenat G."/>
            <person name="Matthews L."/>
            <person name="McCorrison J."/>
            <person name="Monaghan E.L."/>
            <person name="Mun J.H."/>
            <person name="Najar F.Z."/>
            <person name="Nicholson C."/>
            <person name="Noirot C."/>
            <person name="O'Bleness M."/>
            <person name="Paule C.R."/>
            <person name="Poulain J."/>
            <person name="Prion F."/>
            <person name="Qin B."/>
            <person name="Qu C."/>
            <person name="Retzel E.F."/>
            <person name="Riddle C."/>
            <person name="Sallet E."/>
            <person name="Samain S."/>
            <person name="Samson N."/>
            <person name="Sanders I."/>
            <person name="Saurat O."/>
            <person name="Scarpelli C."/>
            <person name="Schiex T."/>
            <person name="Segurens B."/>
            <person name="Severin A.J."/>
            <person name="Sherrier D.J."/>
            <person name="Shi R."/>
            <person name="Sims S."/>
            <person name="Singer S.R."/>
            <person name="Sinharoy S."/>
            <person name="Sterck L."/>
            <person name="Viollet A."/>
            <person name="Wang B.B."/>
            <person name="Wang K."/>
            <person name="Wang M."/>
            <person name="Wang X."/>
            <person name="Warfsmann J."/>
            <person name="Weissenbach J."/>
            <person name="White D.D."/>
            <person name="White J.D."/>
            <person name="Wiley G.B."/>
            <person name="Wincker P."/>
            <person name="Xing Y."/>
            <person name="Yang L."/>
            <person name="Yao Z."/>
            <person name="Ying F."/>
            <person name="Zhai J."/>
            <person name="Zhou L."/>
            <person name="Zuber A."/>
            <person name="Denarie J."/>
            <person name="Dixon R.A."/>
            <person name="May G.D."/>
            <person name="Schwartz D.C."/>
            <person name="Rogers J."/>
            <person name="Quetier F."/>
            <person name="Town C.D."/>
            <person name="Roe B.A."/>
        </authorList>
    </citation>
    <scope>NUCLEOTIDE SEQUENCE [LARGE SCALE GENOMIC DNA]</scope>
    <source>
        <strain evidence="2">A17</strain>
        <strain evidence="3 4">cv. Jemalong A17</strain>
    </source>
</reference>
<keyword evidence="4" id="KW-1185">Reference proteome</keyword>
<organism evidence="2 4">
    <name type="scientific">Medicago truncatula</name>
    <name type="common">Barrel medic</name>
    <name type="synonym">Medicago tribuloides</name>
    <dbReference type="NCBI Taxonomy" id="3880"/>
    <lineage>
        <taxon>Eukaryota</taxon>
        <taxon>Viridiplantae</taxon>
        <taxon>Streptophyta</taxon>
        <taxon>Embryophyta</taxon>
        <taxon>Tracheophyta</taxon>
        <taxon>Spermatophyta</taxon>
        <taxon>Magnoliopsida</taxon>
        <taxon>eudicotyledons</taxon>
        <taxon>Gunneridae</taxon>
        <taxon>Pentapetalae</taxon>
        <taxon>rosids</taxon>
        <taxon>fabids</taxon>
        <taxon>Fabales</taxon>
        <taxon>Fabaceae</taxon>
        <taxon>Papilionoideae</taxon>
        <taxon>50 kb inversion clade</taxon>
        <taxon>NPAAA clade</taxon>
        <taxon>Hologalegina</taxon>
        <taxon>IRL clade</taxon>
        <taxon>Trifolieae</taxon>
        <taxon>Medicago</taxon>
    </lineage>
</organism>
<accession>G7LJC6</accession>
<dbReference type="HOGENOM" id="CLU_1899334_0_0_1"/>
<evidence type="ECO:0000313" key="4">
    <source>
        <dbReference type="Proteomes" id="UP000002051"/>
    </source>
</evidence>
<sequence>MFDGWMDRKQMFDLQLYERNSRDVGEVATHYFESLKSLIINVEMFLGILMSLKGHLKLFCFKRNYLFHSNCLEVLRCFCTWPEEDKLYYLSLIVTSSEDDKTSQTLIMPTWPSESKSFRGFTSSEPGSLESDSF</sequence>
<reference evidence="2 4" key="2">
    <citation type="journal article" date="2014" name="BMC Genomics">
        <title>An improved genome release (version Mt4.0) for the model legume Medicago truncatula.</title>
        <authorList>
            <person name="Tang H."/>
            <person name="Krishnakumar V."/>
            <person name="Bidwell S."/>
            <person name="Rosen B."/>
            <person name="Chan A."/>
            <person name="Zhou S."/>
            <person name="Gentzbittel L."/>
            <person name="Childs K.L."/>
            <person name="Yandell M."/>
            <person name="Gundlach H."/>
            <person name="Mayer K.F."/>
            <person name="Schwartz D.C."/>
            <person name="Town C.D."/>
        </authorList>
    </citation>
    <scope>GENOME REANNOTATION</scope>
    <source>
        <strain evidence="3 4">cv. Jemalong A17</strain>
    </source>
</reference>
<dbReference type="PaxDb" id="3880-AET03422"/>
<evidence type="ECO:0000313" key="2">
    <source>
        <dbReference type="EMBL" id="AET03422.2"/>
    </source>
</evidence>
<proteinExistence type="predicted"/>
<evidence type="ECO:0000256" key="1">
    <source>
        <dbReference type="SAM" id="MobiDB-lite"/>
    </source>
</evidence>
<evidence type="ECO:0000313" key="3">
    <source>
        <dbReference type="EnsemblPlants" id="AET03422"/>
    </source>
</evidence>
<dbReference type="Proteomes" id="UP000002051">
    <property type="component" value="Chromosome 8"/>
</dbReference>
<feature type="region of interest" description="Disordered" evidence="1">
    <location>
        <begin position="114"/>
        <end position="134"/>
    </location>
</feature>
<dbReference type="EMBL" id="CM001224">
    <property type="protein sequence ID" value="AET03422.2"/>
    <property type="molecule type" value="Genomic_DNA"/>
</dbReference>
<name>G7LJC6_MEDTR</name>
<protein>
    <submittedName>
        <fullName evidence="2 3">Uncharacterized protein</fullName>
    </submittedName>
</protein>
<gene>
    <name evidence="2" type="ordered locus">MTR_8g069440</name>
</gene>
<reference evidence="3" key="3">
    <citation type="submission" date="2015-04" db="UniProtKB">
        <authorList>
            <consortium name="EnsemblPlants"/>
        </authorList>
    </citation>
    <scope>IDENTIFICATION</scope>
    <source>
        <strain evidence="3">cv. Jemalong A17</strain>
    </source>
</reference>
<dbReference type="EnsemblPlants" id="AET03422">
    <property type="protein sequence ID" value="AET03422"/>
    <property type="gene ID" value="MTR_8g069440"/>
</dbReference>
<dbReference type="AlphaFoldDB" id="G7LJC6"/>